<dbReference type="AlphaFoldDB" id="A0A7W5Z627"/>
<dbReference type="SUPFAM" id="SSF56112">
    <property type="entry name" value="Protein kinase-like (PK-like)"/>
    <property type="match status" value="1"/>
</dbReference>
<dbReference type="InterPro" id="IPR027417">
    <property type="entry name" value="P-loop_NTPase"/>
</dbReference>
<dbReference type="Proteomes" id="UP000537592">
    <property type="component" value="Unassembled WGS sequence"/>
</dbReference>
<dbReference type="InterPro" id="IPR011009">
    <property type="entry name" value="Kinase-like_dom_sf"/>
</dbReference>
<evidence type="ECO:0000313" key="1">
    <source>
        <dbReference type="EMBL" id="MBB3810151.1"/>
    </source>
</evidence>
<reference evidence="1 2" key="1">
    <citation type="submission" date="2020-08" db="EMBL/GenBank/DDBJ databases">
        <title>Genomic Encyclopedia of Type Strains, Phase IV (KMG-IV): sequencing the most valuable type-strain genomes for metagenomic binning, comparative biology and taxonomic classification.</title>
        <authorList>
            <person name="Goeker M."/>
        </authorList>
    </citation>
    <scope>NUCLEOTIDE SEQUENCE [LARGE SCALE GENOMIC DNA]</scope>
    <source>
        <strain evidence="1 2">DSM 28760</strain>
    </source>
</reference>
<proteinExistence type="predicted"/>
<dbReference type="EMBL" id="JACICC010000005">
    <property type="protein sequence ID" value="MBB3810151.1"/>
    <property type="molecule type" value="Genomic_DNA"/>
</dbReference>
<evidence type="ECO:0000313" key="2">
    <source>
        <dbReference type="Proteomes" id="UP000537592"/>
    </source>
</evidence>
<dbReference type="Pfam" id="PF13671">
    <property type="entry name" value="AAA_33"/>
    <property type="match status" value="1"/>
</dbReference>
<evidence type="ECO:0008006" key="3">
    <source>
        <dbReference type="Google" id="ProtNLM"/>
    </source>
</evidence>
<dbReference type="InterPro" id="IPR052732">
    <property type="entry name" value="Cell-binding_unc_protein"/>
</dbReference>
<dbReference type="PANTHER" id="PTHR43883">
    <property type="entry name" value="SLR0207 PROTEIN"/>
    <property type="match status" value="1"/>
</dbReference>
<gene>
    <name evidence="1" type="ORF">FHS81_002247</name>
</gene>
<dbReference type="SUPFAM" id="SSF52540">
    <property type="entry name" value="P-loop containing nucleoside triphosphate hydrolases"/>
    <property type="match status" value="1"/>
</dbReference>
<keyword evidence="2" id="KW-1185">Reference proteome</keyword>
<name>A0A7W5Z627_9HYPH</name>
<protein>
    <recommendedName>
        <fullName evidence="3">Aminoglycoside phosphotransferase domain-containing protein</fullName>
    </recommendedName>
</protein>
<comment type="caution">
    <text evidence="1">The sequence shown here is derived from an EMBL/GenBank/DDBJ whole genome shotgun (WGS) entry which is preliminary data.</text>
</comment>
<sequence>MNETGDQEEVFAFLAQEGLHEDDAPVKRIDTHGAAVFLHGRHVYKVKRAVLYSFMDMSTLDKRHRICEAEIAVNRVNAPDLYLGVVPIIRRAFGGAADERQSMKGRLALGKDGQGAADVAPDEVVEWAVHMRRFDEDATLDRLAERGALPADITRRLAEMVVRAHAAAPLVEDPVASVGELARYIRRNAEGVGACPDIVSIDRVLALKEASLSAHARQRDLLIARAQQRFVRRCHGDMHLRNIVLIDSKPVLFDAIEFDESIASIDLLYDLAFLLMDLWARDLRAVANGVFNRYLWARNCDEDIDGLAAMPLFLSLRAGVRAMVTASGLKHFTAEHLPRARDEVRSYVELAEEFIAPPPPRLIAIGGLSGTGKSTLSRTLAASIPGGVGAVHLPSDIIRKNIAGVAETQRLPPESYTPEMSARVYAKLRALAGLALQAGQSVIVDSVHARADEREALEAVAREAGVPFAGVWLEAPLETLESRVTARVGDASDADARVVRRQADYDYGDVTWHRLETAGGPDDVARVAKRLLGL</sequence>
<dbReference type="Gene3D" id="3.40.50.300">
    <property type="entry name" value="P-loop containing nucleotide triphosphate hydrolases"/>
    <property type="match status" value="1"/>
</dbReference>
<organism evidence="1 2">
    <name type="scientific">Pseudochelatococcus contaminans</name>
    <dbReference type="NCBI Taxonomy" id="1538103"/>
    <lineage>
        <taxon>Bacteria</taxon>
        <taxon>Pseudomonadati</taxon>
        <taxon>Pseudomonadota</taxon>
        <taxon>Alphaproteobacteria</taxon>
        <taxon>Hyphomicrobiales</taxon>
        <taxon>Chelatococcaceae</taxon>
        <taxon>Pseudochelatococcus</taxon>
    </lineage>
</organism>
<dbReference type="RefSeq" id="WP_183752953.1">
    <property type="nucleotide sequence ID" value="NZ_JACICC010000005.1"/>
</dbReference>
<dbReference type="PANTHER" id="PTHR43883:SF1">
    <property type="entry name" value="GLUCONOKINASE"/>
    <property type="match status" value="1"/>
</dbReference>
<accession>A0A7W5Z627</accession>